<evidence type="ECO:0000256" key="1">
    <source>
        <dbReference type="PROSITE-ProRule" id="PRU00042"/>
    </source>
</evidence>
<sequence length="130" mass="15143">MKQDESTESVGTTQLSRDYGRNRGKLSPCRIRLDWERNAPFGTGTLVVETRIDFFVLFRLNLFRKKMEVLSEEQQPFSRLSADVYTGNRTCAICDKKFRPMKQLTKHYKDCHEDFQLLQISLGGKNGNFI</sequence>
<dbReference type="AlphaFoldDB" id="A0A8X6QCK3"/>
<protein>
    <recommendedName>
        <fullName evidence="3">C2H2-type domain-containing protein</fullName>
    </recommendedName>
</protein>
<dbReference type="PROSITE" id="PS00028">
    <property type="entry name" value="ZINC_FINGER_C2H2_1"/>
    <property type="match status" value="1"/>
</dbReference>
<organism evidence="4 5">
    <name type="scientific">Nephila pilipes</name>
    <name type="common">Giant wood spider</name>
    <name type="synonym">Nephila maculata</name>
    <dbReference type="NCBI Taxonomy" id="299642"/>
    <lineage>
        <taxon>Eukaryota</taxon>
        <taxon>Metazoa</taxon>
        <taxon>Ecdysozoa</taxon>
        <taxon>Arthropoda</taxon>
        <taxon>Chelicerata</taxon>
        <taxon>Arachnida</taxon>
        <taxon>Araneae</taxon>
        <taxon>Araneomorphae</taxon>
        <taxon>Entelegynae</taxon>
        <taxon>Araneoidea</taxon>
        <taxon>Nephilidae</taxon>
        <taxon>Nephila</taxon>
    </lineage>
</organism>
<dbReference type="EMBL" id="BMAW01127015">
    <property type="protein sequence ID" value="GFU19293.1"/>
    <property type="molecule type" value="Genomic_DNA"/>
</dbReference>
<dbReference type="InterPro" id="IPR013087">
    <property type="entry name" value="Znf_C2H2_type"/>
</dbReference>
<comment type="caution">
    <text evidence="4">The sequence shown here is derived from an EMBL/GenBank/DDBJ whole genome shotgun (WGS) entry which is preliminary data.</text>
</comment>
<feature type="region of interest" description="Disordered" evidence="2">
    <location>
        <begin position="1"/>
        <end position="21"/>
    </location>
</feature>
<keyword evidence="1" id="KW-0862">Zinc</keyword>
<dbReference type="GO" id="GO:0008270">
    <property type="term" value="F:zinc ion binding"/>
    <property type="evidence" value="ECO:0007669"/>
    <property type="project" value="UniProtKB-KW"/>
</dbReference>
<dbReference type="Proteomes" id="UP000887013">
    <property type="component" value="Unassembled WGS sequence"/>
</dbReference>
<evidence type="ECO:0000313" key="5">
    <source>
        <dbReference type="Proteomes" id="UP000887013"/>
    </source>
</evidence>
<evidence type="ECO:0000256" key="2">
    <source>
        <dbReference type="SAM" id="MobiDB-lite"/>
    </source>
</evidence>
<evidence type="ECO:0000259" key="3">
    <source>
        <dbReference type="PROSITE" id="PS50157"/>
    </source>
</evidence>
<proteinExistence type="predicted"/>
<feature type="domain" description="C2H2-type" evidence="3">
    <location>
        <begin position="89"/>
        <end position="112"/>
    </location>
</feature>
<name>A0A8X6QCK3_NEPPI</name>
<reference evidence="4" key="1">
    <citation type="submission" date="2020-08" db="EMBL/GenBank/DDBJ databases">
        <title>Multicomponent nature underlies the extraordinary mechanical properties of spider dragline silk.</title>
        <authorList>
            <person name="Kono N."/>
            <person name="Nakamura H."/>
            <person name="Mori M."/>
            <person name="Yoshida Y."/>
            <person name="Ohtoshi R."/>
            <person name="Malay A.D."/>
            <person name="Moran D.A.P."/>
            <person name="Tomita M."/>
            <person name="Numata K."/>
            <person name="Arakawa K."/>
        </authorList>
    </citation>
    <scope>NUCLEOTIDE SEQUENCE</scope>
</reference>
<gene>
    <name evidence="4" type="ORF">NPIL_133281</name>
</gene>
<keyword evidence="1" id="KW-0863">Zinc-finger</keyword>
<dbReference type="PROSITE" id="PS50157">
    <property type="entry name" value="ZINC_FINGER_C2H2_2"/>
    <property type="match status" value="1"/>
</dbReference>
<evidence type="ECO:0000313" key="4">
    <source>
        <dbReference type="EMBL" id="GFU19293.1"/>
    </source>
</evidence>
<keyword evidence="5" id="KW-1185">Reference proteome</keyword>
<accession>A0A8X6QCK3</accession>
<keyword evidence="1" id="KW-0479">Metal-binding</keyword>